<proteinExistence type="predicted"/>
<evidence type="ECO:0000313" key="3">
    <source>
        <dbReference type="EMBL" id="GLR86269.1"/>
    </source>
</evidence>
<feature type="signal peptide" evidence="1">
    <location>
        <begin position="1"/>
        <end position="33"/>
    </location>
</feature>
<keyword evidence="1" id="KW-0732">Signal</keyword>
<keyword evidence="3" id="KW-0378">Hydrolase</keyword>
<dbReference type="Proteomes" id="UP001156905">
    <property type="component" value="Unassembled WGS sequence"/>
</dbReference>
<dbReference type="InterPro" id="IPR036866">
    <property type="entry name" value="RibonucZ/Hydroxyglut_hydro"/>
</dbReference>
<dbReference type="PANTHER" id="PTHR42951">
    <property type="entry name" value="METALLO-BETA-LACTAMASE DOMAIN-CONTAINING"/>
    <property type="match status" value="1"/>
</dbReference>
<reference evidence="4" key="1">
    <citation type="journal article" date="2019" name="Int. J. Syst. Evol. Microbiol.">
        <title>The Global Catalogue of Microorganisms (GCM) 10K type strain sequencing project: providing services to taxonomists for standard genome sequencing and annotation.</title>
        <authorList>
            <consortium name="The Broad Institute Genomics Platform"/>
            <consortium name="The Broad Institute Genome Sequencing Center for Infectious Disease"/>
            <person name="Wu L."/>
            <person name="Ma J."/>
        </authorList>
    </citation>
    <scope>NUCLEOTIDE SEQUENCE [LARGE SCALE GENOMIC DNA]</scope>
    <source>
        <strain evidence="4">NBRC 102520</strain>
    </source>
</reference>
<dbReference type="InterPro" id="IPR050855">
    <property type="entry name" value="NDM-1-like"/>
</dbReference>
<evidence type="ECO:0000256" key="1">
    <source>
        <dbReference type="SAM" id="SignalP"/>
    </source>
</evidence>
<dbReference type="Pfam" id="PF00753">
    <property type="entry name" value="Lactamase_B"/>
    <property type="match status" value="1"/>
</dbReference>
<evidence type="ECO:0000259" key="2">
    <source>
        <dbReference type="SMART" id="SM00849"/>
    </source>
</evidence>
<dbReference type="SUPFAM" id="SSF56281">
    <property type="entry name" value="Metallo-hydrolase/oxidoreductase"/>
    <property type="match status" value="1"/>
</dbReference>
<dbReference type="InterPro" id="IPR001279">
    <property type="entry name" value="Metallo-B-lactamas"/>
</dbReference>
<sequence length="307" mass="34607">MHHNSQPEKSHMKIVHRLIVLAAIFTAIGSASAQNPPQVSTRKVEGTENVYIFRYGGHQSMFVVTPQGVIATDPISYERPAKPYIDAIKAVSDKPIKYVIYSHHHYDHAAGGQAFKDLGATFIAHRRLKERWLELKKQNALLADVVMPDQVVDDKKTITLGGTTLELVYVGRNHSDNSLVMRLPKEKLVFVVDFAPIESIQFRNIPDNASPLEYIASMKKLASLDWERMIPGHPYAGGRLGTKKDVQDDIAYMEDLSAEVKKAADGGKCFDTAMKEVKLPKYEKWANYENGLAANVERFCYWWGRGY</sequence>
<dbReference type="PANTHER" id="PTHR42951:SF22">
    <property type="entry name" value="METALLO BETA-LACTAMASE SUPERFAMILY LIPOPROTEIN"/>
    <property type="match status" value="1"/>
</dbReference>
<dbReference type="CDD" id="cd16276">
    <property type="entry name" value="metallo-hydrolase-like_MBL-fold"/>
    <property type="match status" value="1"/>
</dbReference>
<name>A0ABQ6AYX2_9BRAD</name>
<dbReference type="SMART" id="SM00849">
    <property type="entry name" value="Lactamase_B"/>
    <property type="match status" value="1"/>
</dbReference>
<evidence type="ECO:0000313" key="4">
    <source>
        <dbReference type="Proteomes" id="UP001156905"/>
    </source>
</evidence>
<dbReference type="EMBL" id="BSOW01000009">
    <property type="protein sequence ID" value="GLR86269.1"/>
    <property type="molecule type" value="Genomic_DNA"/>
</dbReference>
<accession>A0ABQ6AYX2</accession>
<organism evidence="3 4">
    <name type="scientific">Bradyrhizobium iriomotense</name>
    <dbReference type="NCBI Taxonomy" id="441950"/>
    <lineage>
        <taxon>Bacteria</taxon>
        <taxon>Pseudomonadati</taxon>
        <taxon>Pseudomonadota</taxon>
        <taxon>Alphaproteobacteria</taxon>
        <taxon>Hyphomicrobiales</taxon>
        <taxon>Nitrobacteraceae</taxon>
        <taxon>Bradyrhizobium</taxon>
    </lineage>
</organism>
<feature type="chain" id="PRO_5046501699" evidence="1">
    <location>
        <begin position="34"/>
        <end position="307"/>
    </location>
</feature>
<gene>
    <name evidence="3" type="ORF">GCM10007857_29800</name>
</gene>
<protein>
    <submittedName>
        <fullName evidence="3">Hydrolase glyoxylase</fullName>
    </submittedName>
</protein>
<keyword evidence="4" id="KW-1185">Reference proteome</keyword>
<comment type="caution">
    <text evidence="3">The sequence shown here is derived from an EMBL/GenBank/DDBJ whole genome shotgun (WGS) entry which is preliminary data.</text>
</comment>
<dbReference type="Gene3D" id="3.60.15.10">
    <property type="entry name" value="Ribonuclease Z/Hydroxyacylglutathione hydrolase-like"/>
    <property type="match status" value="1"/>
</dbReference>
<dbReference type="GO" id="GO:0016787">
    <property type="term" value="F:hydrolase activity"/>
    <property type="evidence" value="ECO:0007669"/>
    <property type="project" value="UniProtKB-KW"/>
</dbReference>
<feature type="domain" description="Metallo-beta-lactamase" evidence="2">
    <location>
        <begin position="57"/>
        <end position="233"/>
    </location>
</feature>